<protein>
    <submittedName>
        <fullName evidence="1">SUKH-4 family immunity protein</fullName>
    </submittedName>
</protein>
<name>A0AAU2VQ06_9ACTN</name>
<dbReference type="Pfam" id="PF14435">
    <property type="entry name" value="SUKH-4"/>
    <property type="match status" value="1"/>
</dbReference>
<gene>
    <name evidence="1" type="ORF">OG398_15960</name>
</gene>
<dbReference type="InterPro" id="IPR025851">
    <property type="entry name" value="SUKH-4"/>
</dbReference>
<evidence type="ECO:0000313" key="1">
    <source>
        <dbReference type="EMBL" id="WTW69661.1"/>
    </source>
</evidence>
<dbReference type="AlphaFoldDB" id="A0AAU2VQ06"/>
<reference evidence="1" key="1">
    <citation type="submission" date="2022-10" db="EMBL/GenBank/DDBJ databases">
        <title>The complete genomes of actinobacterial strains from the NBC collection.</title>
        <authorList>
            <person name="Joergensen T.S."/>
            <person name="Alvarez Arevalo M."/>
            <person name="Sterndorff E.B."/>
            <person name="Faurdal D."/>
            <person name="Vuksanovic O."/>
            <person name="Mourched A.-S."/>
            <person name="Charusanti P."/>
            <person name="Shaw S."/>
            <person name="Blin K."/>
            <person name="Weber T."/>
        </authorList>
    </citation>
    <scope>NUCLEOTIDE SEQUENCE</scope>
    <source>
        <strain evidence="1">NBC_00008</strain>
    </source>
</reference>
<accession>A0AAU2VQ06</accession>
<proteinExistence type="predicted"/>
<dbReference type="EMBL" id="CP108313">
    <property type="protein sequence ID" value="WTW69661.1"/>
    <property type="molecule type" value="Genomic_DNA"/>
</dbReference>
<organism evidence="1">
    <name type="scientific">Streptomyces sp. NBC_00008</name>
    <dbReference type="NCBI Taxonomy" id="2903610"/>
    <lineage>
        <taxon>Bacteria</taxon>
        <taxon>Bacillati</taxon>
        <taxon>Actinomycetota</taxon>
        <taxon>Actinomycetes</taxon>
        <taxon>Kitasatosporales</taxon>
        <taxon>Streptomycetaceae</taxon>
        <taxon>Streptomyces</taxon>
    </lineage>
</organism>
<sequence>MNYPVTRESLFRLYGVNGVIFFPGFSRNHLNSATSAFLGSVGLPNDHVFDSGITLHALERSPYELGPLFEIDGRRCPEESEDWQVLGYLPAALVAVDPISGKVYAFQEGADEYQLMHRDIVSLVYCLAEFRKLDDAYKAAYPDSPDVEDLVESFRQAVNAIDPAPLDDPEGEWNRMLDEVLEEMW</sequence>